<reference evidence="1 2" key="1">
    <citation type="submission" date="2023-10" db="EMBL/GenBank/DDBJ databases">
        <title>Novel methanotroph of the genus Methylocapsa from a subarctic wetland.</title>
        <authorList>
            <person name="Belova S.E."/>
            <person name="Oshkin I.Y."/>
            <person name="Miroshnikov K."/>
            <person name="Dedysh S.N."/>
        </authorList>
    </citation>
    <scope>NUCLEOTIDE SEQUENCE [LARGE SCALE GENOMIC DNA]</scope>
    <source>
        <strain evidence="1 2">RX1</strain>
        <plasmid evidence="1 2">pRX1</plasmid>
    </source>
</reference>
<name>A0ABZ0HY12_9HYPH</name>
<dbReference type="RefSeq" id="WP_318655222.1">
    <property type="nucleotide sequence ID" value="NZ_CP136863.1"/>
</dbReference>
<protein>
    <recommendedName>
        <fullName evidence="3">Methyl-accepting chemotaxis protein</fullName>
    </recommendedName>
</protein>
<evidence type="ECO:0000313" key="2">
    <source>
        <dbReference type="Proteomes" id="UP001626536"/>
    </source>
</evidence>
<keyword evidence="2" id="KW-1185">Reference proteome</keyword>
<accession>A0ABZ0HY12</accession>
<dbReference type="EMBL" id="CP136863">
    <property type="protein sequence ID" value="WOJ91795.1"/>
    <property type="molecule type" value="Genomic_DNA"/>
</dbReference>
<dbReference type="Proteomes" id="UP001626536">
    <property type="component" value="Plasmid pRX1"/>
</dbReference>
<sequence>MFDGGSSGSGLGRFAWFQLGRMSAESSQRDLQTLDLVRDGLAGRRPVMVDQSYIDQLIDQIRINDGEVQKANNTIRAYMADVASWKEHANQWEQYAKALEVERDDSNLLLGMSNSLAERYKTNIDNNLEAFVNLRYFATNLQRFAEAGLANEPEYKQLAVRQQAAWANFANHRTITEIGDAVKDLVDTLERKVPR</sequence>
<evidence type="ECO:0000313" key="1">
    <source>
        <dbReference type="EMBL" id="WOJ91795.1"/>
    </source>
</evidence>
<geneLocation type="plasmid" evidence="1 2">
    <name>pRX1</name>
</geneLocation>
<gene>
    <name evidence="1" type="ORF">RZS28_18880</name>
</gene>
<keyword evidence="1" id="KW-0614">Plasmid</keyword>
<evidence type="ECO:0008006" key="3">
    <source>
        <dbReference type="Google" id="ProtNLM"/>
    </source>
</evidence>
<proteinExistence type="predicted"/>
<organism evidence="1 2">
    <name type="scientific">Methylocapsa polymorpha</name>
    <dbReference type="NCBI Taxonomy" id="3080828"/>
    <lineage>
        <taxon>Bacteria</taxon>
        <taxon>Pseudomonadati</taxon>
        <taxon>Pseudomonadota</taxon>
        <taxon>Alphaproteobacteria</taxon>
        <taxon>Hyphomicrobiales</taxon>
        <taxon>Beijerinckiaceae</taxon>
        <taxon>Methylocapsa</taxon>
    </lineage>
</organism>